<dbReference type="Gene3D" id="3.30.70.1060">
    <property type="entry name" value="Dimeric alpha+beta barrel"/>
    <property type="match status" value="1"/>
</dbReference>
<reference evidence="3" key="1">
    <citation type="submission" date="2016-10" db="EMBL/GenBank/DDBJ databases">
        <authorList>
            <person name="Varghese N."/>
            <person name="Submissions S."/>
        </authorList>
    </citation>
    <scope>NUCLEOTIDE SEQUENCE [LARGE SCALE GENOMIC DNA]</scope>
    <source>
        <strain evidence="3">DSM 22082</strain>
    </source>
</reference>
<proteinExistence type="inferred from homology"/>
<evidence type="ECO:0000313" key="4">
    <source>
        <dbReference type="Proteomes" id="UP000199700"/>
    </source>
</evidence>
<feature type="domain" description="YCII-related" evidence="2">
    <location>
        <begin position="11"/>
        <end position="87"/>
    </location>
</feature>
<evidence type="ECO:0000259" key="2">
    <source>
        <dbReference type="Pfam" id="PF03795"/>
    </source>
</evidence>
<dbReference type="RefSeq" id="WP_092108174.1">
    <property type="nucleotide sequence ID" value="NZ_LT629739.1"/>
</dbReference>
<dbReference type="InterPro" id="IPR051807">
    <property type="entry name" value="Sec-metab_biosynth-assoc"/>
</dbReference>
<gene>
    <name evidence="3" type="ORF">SAMN04489751_3858</name>
</gene>
<dbReference type="SUPFAM" id="SSF54909">
    <property type="entry name" value="Dimeric alpha+beta barrel"/>
    <property type="match status" value="1"/>
</dbReference>
<accession>A0A1H1XVP8</accession>
<dbReference type="PANTHER" id="PTHR33606:SF3">
    <property type="entry name" value="PROTEIN YCII"/>
    <property type="match status" value="1"/>
</dbReference>
<evidence type="ECO:0000256" key="1">
    <source>
        <dbReference type="ARBA" id="ARBA00007689"/>
    </source>
</evidence>
<dbReference type="PANTHER" id="PTHR33606">
    <property type="entry name" value="PROTEIN YCII"/>
    <property type="match status" value="1"/>
</dbReference>
<comment type="similarity">
    <text evidence="1">Belongs to the YciI family.</text>
</comment>
<keyword evidence="4" id="KW-1185">Reference proteome</keyword>
<protein>
    <recommendedName>
        <fullName evidence="2">YCII-related domain-containing protein</fullName>
    </recommendedName>
</protein>
<dbReference type="InterPro" id="IPR005545">
    <property type="entry name" value="YCII"/>
</dbReference>
<dbReference type="InterPro" id="IPR011008">
    <property type="entry name" value="Dimeric_a/b-barrel"/>
</dbReference>
<dbReference type="STRING" id="629680.SAMN04489751_3858"/>
<organism evidence="3 4">
    <name type="scientific">Brevibacterium sandarakinum</name>
    <dbReference type="NCBI Taxonomy" id="629680"/>
    <lineage>
        <taxon>Bacteria</taxon>
        <taxon>Bacillati</taxon>
        <taxon>Actinomycetota</taxon>
        <taxon>Actinomycetes</taxon>
        <taxon>Micrococcales</taxon>
        <taxon>Brevibacteriaceae</taxon>
        <taxon>Brevibacterium</taxon>
    </lineage>
</organism>
<evidence type="ECO:0000313" key="3">
    <source>
        <dbReference type="EMBL" id="SDT13111.1"/>
    </source>
</evidence>
<name>A0A1H1XVP8_BRESA</name>
<sequence length="96" mass="10535">MPVFAVNYVYGPDTDTRMESRPAHRAWQAELHEAGTVLASGPLDNEPVPGGLLLLQAADRVEIERLLATDPYASIGVIDETIIREWTPVFGPFSQS</sequence>
<dbReference type="AlphaFoldDB" id="A0A1H1XVP8"/>
<dbReference type="Proteomes" id="UP000199700">
    <property type="component" value="Chromosome"/>
</dbReference>
<dbReference type="Pfam" id="PF03795">
    <property type="entry name" value="YCII"/>
    <property type="match status" value="1"/>
</dbReference>
<dbReference type="OrthoDB" id="8968203at2"/>
<dbReference type="EMBL" id="LT629739">
    <property type="protein sequence ID" value="SDT13111.1"/>
    <property type="molecule type" value="Genomic_DNA"/>
</dbReference>